<dbReference type="PRINTS" id="PR00778">
    <property type="entry name" value="HTHARSR"/>
</dbReference>
<evidence type="ECO:0000256" key="2">
    <source>
        <dbReference type="ARBA" id="ARBA00023125"/>
    </source>
</evidence>
<dbReference type="RefSeq" id="WP_126379060.1">
    <property type="nucleotide sequence ID" value="NZ_AP017378.1"/>
</dbReference>
<dbReference type="InterPro" id="IPR011991">
    <property type="entry name" value="ArsR-like_HTH"/>
</dbReference>
<dbReference type="Pfam" id="PF01022">
    <property type="entry name" value="HTH_5"/>
    <property type="match status" value="1"/>
</dbReference>
<dbReference type="GO" id="GO:0003700">
    <property type="term" value="F:DNA-binding transcription factor activity"/>
    <property type="evidence" value="ECO:0007669"/>
    <property type="project" value="InterPro"/>
</dbReference>
<evidence type="ECO:0000259" key="4">
    <source>
        <dbReference type="PROSITE" id="PS50987"/>
    </source>
</evidence>
<dbReference type="OrthoDB" id="9800049at2"/>
<organism evidence="5 6">
    <name type="scientific">Desulfovibrio ferrophilus</name>
    <dbReference type="NCBI Taxonomy" id="241368"/>
    <lineage>
        <taxon>Bacteria</taxon>
        <taxon>Pseudomonadati</taxon>
        <taxon>Thermodesulfobacteriota</taxon>
        <taxon>Desulfovibrionia</taxon>
        <taxon>Desulfovibrionales</taxon>
        <taxon>Desulfovibrionaceae</taxon>
        <taxon>Desulfovibrio</taxon>
    </lineage>
</organism>
<dbReference type="KEGG" id="dfl:DFE_1996"/>
<gene>
    <name evidence="5" type="ORF">DFE_1996</name>
</gene>
<evidence type="ECO:0000256" key="1">
    <source>
        <dbReference type="ARBA" id="ARBA00023015"/>
    </source>
</evidence>
<keyword evidence="1" id="KW-0805">Transcription regulation</keyword>
<reference evidence="5 6" key="1">
    <citation type="journal article" date="2018" name="Sci. Adv.">
        <title>Multi-heme cytochromes provide a pathway for survival in energy-limited environments.</title>
        <authorList>
            <person name="Deng X."/>
            <person name="Dohmae N."/>
            <person name="Nealson K.H."/>
            <person name="Hashimoto K."/>
            <person name="Okamoto A."/>
        </authorList>
    </citation>
    <scope>NUCLEOTIDE SEQUENCE [LARGE SCALE GENOMIC DNA]</scope>
    <source>
        <strain evidence="5 6">IS5</strain>
    </source>
</reference>
<dbReference type="AlphaFoldDB" id="A0A2Z6AZP7"/>
<evidence type="ECO:0000313" key="5">
    <source>
        <dbReference type="EMBL" id="BBD08722.1"/>
    </source>
</evidence>
<dbReference type="CDD" id="cd00090">
    <property type="entry name" value="HTH_ARSR"/>
    <property type="match status" value="1"/>
</dbReference>
<dbReference type="PANTHER" id="PTHR33154:SF15">
    <property type="entry name" value="REGULATORY PROTEIN ARSR"/>
    <property type="match status" value="1"/>
</dbReference>
<dbReference type="InterPro" id="IPR036390">
    <property type="entry name" value="WH_DNA-bd_sf"/>
</dbReference>
<dbReference type="NCBIfam" id="NF033788">
    <property type="entry name" value="HTH_metalloreg"/>
    <property type="match status" value="1"/>
</dbReference>
<dbReference type="EMBL" id="AP017378">
    <property type="protein sequence ID" value="BBD08722.1"/>
    <property type="molecule type" value="Genomic_DNA"/>
</dbReference>
<dbReference type="Proteomes" id="UP000269883">
    <property type="component" value="Chromosome"/>
</dbReference>
<dbReference type="InterPro" id="IPR051081">
    <property type="entry name" value="HTH_MetalResp_TranReg"/>
</dbReference>
<dbReference type="SMART" id="SM00418">
    <property type="entry name" value="HTH_ARSR"/>
    <property type="match status" value="1"/>
</dbReference>
<feature type="domain" description="HTH arsR-type" evidence="4">
    <location>
        <begin position="22"/>
        <end position="112"/>
    </location>
</feature>
<sequence>MEKIKNAISGCCGGVGGNEKATPVFDTDRLAAVCKALGHPARLAIVRHLKSVEGCVCGGIVDVLPLAQSTVSQHLKVLRDCGLVQGRIEGPRTCYCLDDDVLQIFKGQIADL</sequence>
<dbReference type="PROSITE" id="PS50987">
    <property type="entry name" value="HTH_ARSR_2"/>
    <property type="match status" value="1"/>
</dbReference>
<dbReference type="PANTHER" id="PTHR33154">
    <property type="entry name" value="TRANSCRIPTIONAL REGULATOR, ARSR FAMILY"/>
    <property type="match status" value="1"/>
</dbReference>
<dbReference type="Gene3D" id="1.10.10.10">
    <property type="entry name" value="Winged helix-like DNA-binding domain superfamily/Winged helix DNA-binding domain"/>
    <property type="match status" value="1"/>
</dbReference>
<dbReference type="InterPro" id="IPR036388">
    <property type="entry name" value="WH-like_DNA-bd_sf"/>
</dbReference>
<protein>
    <submittedName>
        <fullName evidence="5">Transcriptional regulator, ArsR family</fullName>
    </submittedName>
</protein>
<dbReference type="InterPro" id="IPR001845">
    <property type="entry name" value="HTH_ArsR_DNA-bd_dom"/>
</dbReference>
<evidence type="ECO:0000256" key="3">
    <source>
        <dbReference type="ARBA" id="ARBA00023163"/>
    </source>
</evidence>
<evidence type="ECO:0000313" key="6">
    <source>
        <dbReference type="Proteomes" id="UP000269883"/>
    </source>
</evidence>
<dbReference type="GO" id="GO:0003677">
    <property type="term" value="F:DNA binding"/>
    <property type="evidence" value="ECO:0007669"/>
    <property type="project" value="UniProtKB-KW"/>
</dbReference>
<keyword evidence="2" id="KW-0238">DNA-binding</keyword>
<accession>A0A2Z6AZP7</accession>
<name>A0A2Z6AZP7_9BACT</name>
<dbReference type="SUPFAM" id="SSF46785">
    <property type="entry name" value="Winged helix' DNA-binding domain"/>
    <property type="match status" value="1"/>
</dbReference>
<proteinExistence type="predicted"/>
<keyword evidence="6" id="KW-1185">Reference proteome</keyword>
<keyword evidence="3" id="KW-0804">Transcription</keyword>